<proteinExistence type="predicted"/>
<evidence type="ECO:0000313" key="2">
    <source>
        <dbReference type="EMBL" id="KAG9468741.1"/>
    </source>
</evidence>
<comment type="caution">
    <text evidence="2">The sequence shown here is derived from an EMBL/GenBank/DDBJ whole genome shotgun (WGS) entry which is preliminary data.</text>
</comment>
<feature type="compositionally biased region" description="Polar residues" evidence="1">
    <location>
        <begin position="55"/>
        <end position="67"/>
    </location>
</feature>
<sequence>MQIPHMCSIKLCVHNVTWNVCSGTESRESEHRELYWMNWFCFFRQLLLPVQLTQPETARQTKRQTASKLRDGWGQTASTLKIKGSGEQKQSLQKEKTDQETASQKRLPEVRGSYRLAEEQKKVKQDKREKRGSQKL</sequence>
<reference evidence="2" key="1">
    <citation type="thesis" date="2020" institute="ProQuest LLC" country="789 East Eisenhower Parkway, Ann Arbor, MI, USA">
        <title>Comparative Genomics and Chromosome Evolution.</title>
        <authorList>
            <person name="Mudd A.B."/>
        </authorList>
    </citation>
    <scope>NUCLEOTIDE SEQUENCE</scope>
    <source>
        <strain evidence="2">HN-11 Male</strain>
        <tissue evidence="2">Kidney and liver</tissue>
    </source>
</reference>
<protein>
    <submittedName>
        <fullName evidence="2">Uncharacterized protein</fullName>
    </submittedName>
</protein>
<gene>
    <name evidence="2" type="ORF">GDO78_022043</name>
</gene>
<dbReference type="AlphaFoldDB" id="A0A8J6JS24"/>
<accession>A0A8J6JS24</accession>
<evidence type="ECO:0000256" key="1">
    <source>
        <dbReference type="SAM" id="MobiDB-lite"/>
    </source>
</evidence>
<feature type="region of interest" description="Disordered" evidence="1">
    <location>
        <begin position="55"/>
        <end position="136"/>
    </location>
</feature>
<organism evidence="2 3">
    <name type="scientific">Eleutherodactylus coqui</name>
    <name type="common">Puerto Rican coqui</name>
    <dbReference type="NCBI Taxonomy" id="57060"/>
    <lineage>
        <taxon>Eukaryota</taxon>
        <taxon>Metazoa</taxon>
        <taxon>Chordata</taxon>
        <taxon>Craniata</taxon>
        <taxon>Vertebrata</taxon>
        <taxon>Euteleostomi</taxon>
        <taxon>Amphibia</taxon>
        <taxon>Batrachia</taxon>
        <taxon>Anura</taxon>
        <taxon>Neobatrachia</taxon>
        <taxon>Hyloidea</taxon>
        <taxon>Eleutherodactylidae</taxon>
        <taxon>Eleutherodactylinae</taxon>
        <taxon>Eleutherodactylus</taxon>
        <taxon>Eleutherodactylus</taxon>
    </lineage>
</organism>
<keyword evidence="3" id="KW-1185">Reference proteome</keyword>
<dbReference type="EMBL" id="WNTK01000747">
    <property type="protein sequence ID" value="KAG9468741.1"/>
    <property type="molecule type" value="Genomic_DNA"/>
</dbReference>
<feature type="compositionally biased region" description="Basic and acidic residues" evidence="1">
    <location>
        <begin position="116"/>
        <end position="136"/>
    </location>
</feature>
<dbReference type="Proteomes" id="UP000770717">
    <property type="component" value="Unassembled WGS sequence"/>
</dbReference>
<name>A0A8J6JS24_ELECQ</name>
<evidence type="ECO:0000313" key="3">
    <source>
        <dbReference type="Proteomes" id="UP000770717"/>
    </source>
</evidence>